<keyword evidence="7 11" id="KW-0456">Lyase</keyword>
<evidence type="ECO:0000256" key="10">
    <source>
        <dbReference type="PIRSR" id="PIRSR614732-2"/>
    </source>
</evidence>
<dbReference type="SMART" id="SM00934">
    <property type="entry name" value="OMPdecase"/>
    <property type="match status" value="1"/>
</dbReference>
<dbReference type="GO" id="GO:0004590">
    <property type="term" value="F:orotidine-5'-phosphate decarboxylase activity"/>
    <property type="evidence" value="ECO:0007669"/>
    <property type="project" value="UniProtKB-EC"/>
</dbReference>
<comment type="similarity">
    <text evidence="11">Belongs to the OMP decarboxylase family.</text>
</comment>
<dbReference type="GO" id="GO:0005829">
    <property type="term" value="C:cytosol"/>
    <property type="evidence" value="ECO:0007669"/>
    <property type="project" value="TreeGrafter"/>
</dbReference>
<evidence type="ECO:0000256" key="9">
    <source>
        <dbReference type="PIRSR" id="PIRSR614732-1"/>
    </source>
</evidence>
<evidence type="ECO:0000256" key="1">
    <source>
        <dbReference type="ARBA" id="ARBA00002356"/>
    </source>
</evidence>
<dbReference type="EC" id="4.1.1.23" evidence="3 11"/>
<dbReference type="GO" id="GO:0006207">
    <property type="term" value="P:'de novo' pyrimidine nucleobase biosynthetic process"/>
    <property type="evidence" value="ECO:0007669"/>
    <property type="project" value="InterPro"/>
</dbReference>
<feature type="binding site" evidence="10">
    <location>
        <position position="31"/>
    </location>
    <ligand>
        <name>substrate</name>
    </ligand>
</feature>
<dbReference type="InterPro" id="IPR018089">
    <property type="entry name" value="OMPdecase_AS"/>
</dbReference>
<evidence type="ECO:0000256" key="11">
    <source>
        <dbReference type="RuleBase" id="RU000512"/>
    </source>
</evidence>
<evidence type="ECO:0000313" key="14">
    <source>
        <dbReference type="Proteomes" id="UP000018951"/>
    </source>
</evidence>
<dbReference type="PANTHER" id="PTHR32119">
    <property type="entry name" value="OROTIDINE 5'-PHOSPHATE DECARBOXYLASE"/>
    <property type="match status" value="1"/>
</dbReference>
<dbReference type="Gene3D" id="3.20.20.70">
    <property type="entry name" value="Aldolase class I"/>
    <property type="match status" value="1"/>
</dbReference>
<proteinExistence type="inferred from homology"/>
<accession>W2V2T3</accession>
<dbReference type="AlphaFoldDB" id="W2V2T3"/>
<dbReference type="CDD" id="cd04725">
    <property type="entry name" value="OMP_decarboxylase_like"/>
    <property type="match status" value="1"/>
</dbReference>
<feature type="active site" description="For OMPdecase activity" evidence="9">
    <location>
        <position position="63"/>
    </location>
</feature>
<comment type="caution">
    <text evidence="13">The sequence shown here is derived from an EMBL/GenBank/DDBJ whole genome shotgun (WGS) entry which is preliminary data.</text>
</comment>
<evidence type="ECO:0000256" key="4">
    <source>
        <dbReference type="ARBA" id="ARBA00021923"/>
    </source>
</evidence>
<feature type="binding site" evidence="10">
    <location>
        <position position="118"/>
    </location>
    <ligand>
        <name>substrate</name>
    </ligand>
</feature>
<dbReference type="GO" id="GO:0044205">
    <property type="term" value="P:'de novo' UMP biosynthetic process"/>
    <property type="evidence" value="ECO:0007669"/>
    <property type="project" value="UniProtKB-UniPathway"/>
</dbReference>
<dbReference type="NCBIfam" id="TIGR01740">
    <property type="entry name" value="pyrF"/>
    <property type="match status" value="1"/>
</dbReference>
<evidence type="ECO:0000256" key="2">
    <source>
        <dbReference type="ARBA" id="ARBA00004861"/>
    </source>
</evidence>
<evidence type="ECO:0000256" key="8">
    <source>
        <dbReference type="ARBA" id="ARBA00049157"/>
    </source>
</evidence>
<comment type="pathway">
    <text evidence="2 11">Pyrimidine metabolism; UMP biosynthesis via de novo pathway; UMP from orotate: step 2/2.</text>
</comment>
<comment type="function">
    <text evidence="1">Catalyzes the decarboxylation of orotidine 5'-monophosphate (OMP) to uridine 5'-monophosphate (UMP).</text>
</comment>
<dbReference type="EMBL" id="AXCJ01000001">
    <property type="protein sequence ID" value="ETO91733.1"/>
    <property type="molecule type" value="Genomic_DNA"/>
</dbReference>
<dbReference type="InterPro" id="IPR011060">
    <property type="entry name" value="RibuloseP-bd_barrel"/>
</dbReference>
<feature type="binding site" evidence="10">
    <location>
        <position position="9"/>
    </location>
    <ligand>
        <name>substrate</name>
    </ligand>
</feature>
<feature type="active site" description="For OMPdecase activity" evidence="9">
    <location>
        <position position="58"/>
    </location>
</feature>
<evidence type="ECO:0000256" key="7">
    <source>
        <dbReference type="ARBA" id="ARBA00023239"/>
    </source>
</evidence>
<dbReference type="PROSITE" id="PS00156">
    <property type="entry name" value="OMPDECASE"/>
    <property type="match status" value="1"/>
</dbReference>
<dbReference type="InterPro" id="IPR013785">
    <property type="entry name" value="Aldolase_TIM"/>
</dbReference>
<feature type="binding site" evidence="10">
    <location>
        <position position="208"/>
    </location>
    <ligand>
        <name>substrate</name>
    </ligand>
</feature>
<dbReference type="PANTHER" id="PTHR32119:SF2">
    <property type="entry name" value="OROTIDINE 5'-PHOSPHATE DECARBOXYLASE"/>
    <property type="match status" value="1"/>
</dbReference>
<organism evidence="13 14">
    <name type="scientific">Candidatus Xenolissoclinum pacificiensis L6</name>
    <dbReference type="NCBI Taxonomy" id="1401685"/>
    <lineage>
        <taxon>Bacteria</taxon>
        <taxon>Pseudomonadati</taxon>
        <taxon>Pseudomonadota</taxon>
        <taxon>Alphaproteobacteria</taxon>
        <taxon>Rickettsiales</taxon>
        <taxon>Anaplasmataceae</taxon>
        <taxon>Candidatus Xenolissoclinum</taxon>
    </lineage>
</organism>
<reference evidence="13 14" key="1">
    <citation type="journal article" date="2013" name="PLoS ONE">
        <title>Bacterial endosymbiosis in a chordate host: long-term co-evolution and conservation of secondary metabolism.</title>
        <authorList>
            <person name="Kwan J.C."/>
            <person name="Schmidt E.W."/>
        </authorList>
    </citation>
    <scope>NUCLEOTIDE SEQUENCE [LARGE SCALE GENOMIC DNA]</scope>
    <source>
        <strain evidence="14">L6</strain>
    </source>
</reference>
<dbReference type="STRING" id="1401685.P857_905"/>
<protein>
    <recommendedName>
        <fullName evidence="4 11">Orotidine 5'-phosphate decarboxylase</fullName>
        <ecNumber evidence="3 11">4.1.1.23</ecNumber>
    </recommendedName>
</protein>
<evidence type="ECO:0000256" key="3">
    <source>
        <dbReference type="ARBA" id="ARBA00012321"/>
    </source>
</evidence>
<dbReference type="InterPro" id="IPR014732">
    <property type="entry name" value="OMPdecase"/>
</dbReference>
<dbReference type="Pfam" id="PF00215">
    <property type="entry name" value="OMPdecase"/>
    <property type="match status" value="1"/>
</dbReference>
<dbReference type="UniPathway" id="UPA00070">
    <property type="reaction ID" value="UER00120"/>
</dbReference>
<dbReference type="PATRIC" id="fig|1401685.3.peg.138"/>
<dbReference type="SUPFAM" id="SSF51366">
    <property type="entry name" value="Ribulose-phoshate binding barrel"/>
    <property type="match status" value="1"/>
</dbReference>
<keyword evidence="5 11" id="KW-0210">Decarboxylase</keyword>
<dbReference type="NCBIfam" id="NF001273">
    <property type="entry name" value="PRK00230.1"/>
    <property type="match status" value="1"/>
</dbReference>
<evidence type="ECO:0000256" key="5">
    <source>
        <dbReference type="ARBA" id="ARBA00022793"/>
    </source>
</evidence>
<gene>
    <name evidence="13" type="primary">pyrF</name>
    <name evidence="13" type="ORF">P857_905</name>
</gene>
<keyword evidence="6 11" id="KW-0665">Pyrimidine biosynthesis</keyword>
<keyword evidence="14" id="KW-1185">Reference proteome</keyword>
<dbReference type="Proteomes" id="UP000018951">
    <property type="component" value="Unassembled WGS sequence"/>
</dbReference>
<comment type="catalytic activity">
    <reaction evidence="8 11">
        <text>orotidine 5'-phosphate + H(+) = UMP + CO2</text>
        <dbReference type="Rhea" id="RHEA:11596"/>
        <dbReference type="ChEBI" id="CHEBI:15378"/>
        <dbReference type="ChEBI" id="CHEBI:16526"/>
        <dbReference type="ChEBI" id="CHEBI:57538"/>
        <dbReference type="ChEBI" id="CHEBI:57865"/>
        <dbReference type="EC" id="4.1.1.23"/>
    </reaction>
</comment>
<name>W2V2T3_9RICK</name>
<dbReference type="InterPro" id="IPR001754">
    <property type="entry name" value="OMPdeCOase_dom"/>
</dbReference>
<evidence type="ECO:0000313" key="13">
    <source>
        <dbReference type="EMBL" id="ETO91733.1"/>
    </source>
</evidence>
<feature type="binding site" evidence="10">
    <location>
        <position position="209"/>
    </location>
    <ligand>
        <name>substrate</name>
    </ligand>
</feature>
<feature type="domain" description="Orotidine 5'-phosphate decarboxylase" evidence="12">
    <location>
        <begin position="3"/>
        <end position="224"/>
    </location>
</feature>
<feature type="active site" description="For OMPdecase activity" evidence="9">
    <location>
        <position position="60"/>
    </location>
</feature>
<sequence length="232" mass="25616">MSKIILALDNISIDDSIKVVDDIKSEIYAVKLGIGFFYKYGIDGLKAIREKNMKVFLDLKLCDIPNTIETALNAVLSEVEVSMVTIHINAGAESIKRSLSVIESLSLETMLLGVTVLTSVSNENLHDMGYKLDLDSLVVDLARFANNNGLHGIVCSGHEISIVRKETSKNFKIVVPGIYIKESNSPDQSRIMCYSNAVRKGADFLVIGRSILKTEDPVHLIKEVNYSINNIL</sequence>
<evidence type="ECO:0000256" key="6">
    <source>
        <dbReference type="ARBA" id="ARBA00022975"/>
    </source>
</evidence>
<evidence type="ECO:0000259" key="12">
    <source>
        <dbReference type="SMART" id="SM00934"/>
    </source>
</evidence>
<feature type="binding site" evidence="10">
    <location>
        <position position="188"/>
    </location>
    <ligand>
        <name>substrate</name>
    </ligand>
</feature>